<evidence type="ECO:0000313" key="3">
    <source>
        <dbReference type="Proteomes" id="UP000247892"/>
    </source>
</evidence>
<accession>A0A318LAS1</accession>
<dbReference type="EMBL" id="MASU01000018">
    <property type="protein sequence ID" value="PXY20016.1"/>
    <property type="molecule type" value="Genomic_DNA"/>
</dbReference>
<protein>
    <submittedName>
        <fullName evidence="2">Uncharacterized protein</fullName>
    </submittedName>
</protein>
<name>A0A318LAS1_9PSEU</name>
<gene>
    <name evidence="2" type="ORF">BA062_34065</name>
</gene>
<evidence type="ECO:0000256" key="1">
    <source>
        <dbReference type="SAM" id="MobiDB-lite"/>
    </source>
</evidence>
<keyword evidence="3" id="KW-1185">Reference proteome</keyword>
<dbReference type="Proteomes" id="UP000247892">
    <property type="component" value="Unassembled WGS sequence"/>
</dbReference>
<feature type="region of interest" description="Disordered" evidence="1">
    <location>
        <begin position="69"/>
        <end position="161"/>
    </location>
</feature>
<dbReference type="AntiFam" id="ANF00226">
    <property type="entry name" value="Shadow ORF (opposite pknB)"/>
</dbReference>
<dbReference type="AlphaFoldDB" id="A0A318LAS1"/>
<evidence type="ECO:0000313" key="2">
    <source>
        <dbReference type="EMBL" id="PXY20016.1"/>
    </source>
</evidence>
<proteinExistence type="predicted"/>
<comment type="caution">
    <text evidence="2">The sequence shown here is derived from an EMBL/GenBank/DDBJ whole genome shotgun (WGS) entry which is preliminary data.</text>
</comment>
<sequence>MIIPCTASGHGRTEGASEPTISKIWAGVGRTAGSFARHSATIRGSRPGIFARFGSPDTTLISVRRVKDPANGLTPEQATASTMPNENTSLAGPSSPPSACSGDAYPDAPRARQLAAPALGVGGAGDPEIDQPRPVLGQQDLRGLEVPVHRARRVDARQRGR</sequence>
<feature type="compositionally biased region" description="Polar residues" evidence="1">
    <location>
        <begin position="74"/>
        <end position="92"/>
    </location>
</feature>
<organism evidence="2 3">
    <name type="scientific">Prauserella flavalba</name>
    <dbReference type="NCBI Taxonomy" id="1477506"/>
    <lineage>
        <taxon>Bacteria</taxon>
        <taxon>Bacillati</taxon>
        <taxon>Actinomycetota</taxon>
        <taxon>Actinomycetes</taxon>
        <taxon>Pseudonocardiales</taxon>
        <taxon>Pseudonocardiaceae</taxon>
        <taxon>Prauserella</taxon>
    </lineage>
</organism>
<reference evidence="2 3" key="1">
    <citation type="submission" date="2016-07" db="EMBL/GenBank/DDBJ databases">
        <title>Draft genome sequence of Prauserella sp. YIM 121212, isolated from alkaline soil.</title>
        <authorList>
            <person name="Ruckert C."/>
            <person name="Albersmeier A."/>
            <person name="Jiang C.-L."/>
            <person name="Jiang Y."/>
            <person name="Kalinowski J."/>
            <person name="Schneider O."/>
            <person name="Winkler A."/>
            <person name="Zotchev S.B."/>
        </authorList>
    </citation>
    <scope>NUCLEOTIDE SEQUENCE [LARGE SCALE GENOMIC DNA]</scope>
    <source>
        <strain evidence="2 3">YIM 121212</strain>
    </source>
</reference>